<feature type="region of interest" description="Disordered" evidence="1">
    <location>
        <begin position="1"/>
        <end position="29"/>
    </location>
</feature>
<dbReference type="EMBL" id="MU853422">
    <property type="protein sequence ID" value="KAK4131659.1"/>
    <property type="molecule type" value="Genomic_DNA"/>
</dbReference>
<organism evidence="2 3">
    <name type="scientific">Trichocladium antarcticum</name>
    <dbReference type="NCBI Taxonomy" id="1450529"/>
    <lineage>
        <taxon>Eukaryota</taxon>
        <taxon>Fungi</taxon>
        <taxon>Dikarya</taxon>
        <taxon>Ascomycota</taxon>
        <taxon>Pezizomycotina</taxon>
        <taxon>Sordariomycetes</taxon>
        <taxon>Sordariomycetidae</taxon>
        <taxon>Sordariales</taxon>
        <taxon>Chaetomiaceae</taxon>
        <taxon>Trichocladium</taxon>
    </lineage>
</organism>
<feature type="compositionally biased region" description="Basic and acidic residues" evidence="1">
    <location>
        <begin position="1"/>
        <end position="10"/>
    </location>
</feature>
<accession>A0AAN6UF74</accession>
<keyword evidence="3" id="KW-1185">Reference proteome</keyword>
<feature type="region of interest" description="Disordered" evidence="1">
    <location>
        <begin position="54"/>
        <end position="92"/>
    </location>
</feature>
<evidence type="ECO:0000313" key="2">
    <source>
        <dbReference type="EMBL" id="KAK4131659.1"/>
    </source>
</evidence>
<proteinExistence type="predicted"/>
<reference evidence="2" key="2">
    <citation type="submission" date="2023-05" db="EMBL/GenBank/DDBJ databases">
        <authorList>
            <consortium name="Lawrence Berkeley National Laboratory"/>
            <person name="Steindorff A."/>
            <person name="Hensen N."/>
            <person name="Bonometti L."/>
            <person name="Westerberg I."/>
            <person name="Brannstrom I.O."/>
            <person name="Guillou S."/>
            <person name="Cros-Aarteil S."/>
            <person name="Calhoun S."/>
            <person name="Haridas S."/>
            <person name="Kuo A."/>
            <person name="Mondo S."/>
            <person name="Pangilinan J."/>
            <person name="Riley R."/>
            <person name="Labutti K."/>
            <person name="Andreopoulos B."/>
            <person name="Lipzen A."/>
            <person name="Chen C."/>
            <person name="Yanf M."/>
            <person name="Daum C."/>
            <person name="Ng V."/>
            <person name="Clum A."/>
            <person name="Ohm R."/>
            <person name="Martin F."/>
            <person name="Silar P."/>
            <person name="Natvig D."/>
            <person name="Lalanne C."/>
            <person name="Gautier V."/>
            <person name="Ament-Velasquez S.L."/>
            <person name="Kruys A."/>
            <person name="Hutchinson M.I."/>
            <person name="Powell A.J."/>
            <person name="Barry K."/>
            <person name="Miller A.N."/>
            <person name="Grigoriev I.V."/>
            <person name="Debuchy R."/>
            <person name="Gladieux P."/>
            <person name="Thoren M.H."/>
            <person name="Johannesson H."/>
        </authorList>
    </citation>
    <scope>NUCLEOTIDE SEQUENCE</scope>
    <source>
        <strain evidence="2">CBS 123565</strain>
    </source>
</reference>
<gene>
    <name evidence="2" type="ORF">BT67DRAFT_451532</name>
</gene>
<feature type="compositionally biased region" description="Acidic residues" evidence="1">
    <location>
        <begin position="80"/>
        <end position="92"/>
    </location>
</feature>
<reference evidence="2" key="1">
    <citation type="journal article" date="2023" name="Mol. Phylogenet. Evol.">
        <title>Genome-scale phylogeny and comparative genomics of the fungal order Sordariales.</title>
        <authorList>
            <person name="Hensen N."/>
            <person name="Bonometti L."/>
            <person name="Westerberg I."/>
            <person name="Brannstrom I.O."/>
            <person name="Guillou S."/>
            <person name="Cros-Aarteil S."/>
            <person name="Calhoun S."/>
            <person name="Haridas S."/>
            <person name="Kuo A."/>
            <person name="Mondo S."/>
            <person name="Pangilinan J."/>
            <person name="Riley R."/>
            <person name="LaButti K."/>
            <person name="Andreopoulos B."/>
            <person name="Lipzen A."/>
            <person name="Chen C."/>
            <person name="Yan M."/>
            <person name="Daum C."/>
            <person name="Ng V."/>
            <person name="Clum A."/>
            <person name="Steindorff A."/>
            <person name="Ohm R.A."/>
            <person name="Martin F."/>
            <person name="Silar P."/>
            <person name="Natvig D.O."/>
            <person name="Lalanne C."/>
            <person name="Gautier V."/>
            <person name="Ament-Velasquez S.L."/>
            <person name="Kruys A."/>
            <person name="Hutchinson M.I."/>
            <person name="Powell A.J."/>
            <person name="Barry K."/>
            <person name="Miller A.N."/>
            <person name="Grigoriev I.V."/>
            <person name="Debuchy R."/>
            <person name="Gladieux P."/>
            <person name="Hiltunen Thoren M."/>
            <person name="Johannesson H."/>
        </authorList>
    </citation>
    <scope>NUCLEOTIDE SEQUENCE</scope>
    <source>
        <strain evidence="2">CBS 123565</strain>
    </source>
</reference>
<protein>
    <submittedName>
        <fullName evidence="2">Uncharacterized protein</fullName>
    </submittedName>
</protein>
<evidence type="ECO:0000313" key="3">
    <source>
        <dbReference type="Proteomes" id="UP001304895"/>
    </source>
</evidence>
<dbReference type="AlphaFoldDB" id="A0AAN6UF74"/>
<feature type="compositionally biased region" description="Acidic residues" evidence="1">
    <location>
        <begin position="54"/>
        <end position="72"/>
    </location>
</feature>
<comment type="caution">
    <text evidence="2">The sequence shown here is derived from an EMBL/GenBank/DDBJ whole genome shotgun (WGS) entry which is preliminary data.</text>
</comment>
<name>A0AAN6UF74_9PEZI</name>
<sequence>MGKPSKRADPLRAAVSRVEKSRAAPRDSRSLPPWYYRVIALHYNGAIDVEPWDFDTDLSELEEEEEEEEEERGDVKEMKEEEGDDCECDGDDAECTCQSETESVESERSYDGSDADDYYFLKESREERKLEKLPEREERQQTLDFVRAREEEVRAAYKSLDKTIAIDSPARDSFRLFCTDHAEHFYHPSYYPTKRVDFYHHDLDDEDNPYVDRMKFENGTDVIYGDIYLDVNTRCSFEPFRLPKHASREAVKVRGYYRNGTSELSFRFLGNGYLTLSIPREIVFMGCARGPPPTAPEVFEFAGILPDREKERKEDAERFKMLSERSSYRETWFEMNHPMGLGRQGFMN</sequence>
<dbReference type="Proteomes" id="UP001304895">
    <property type="component" value="Unassembled WGS sequence"/>
</dbReference>
<evidence type="ECO:0000256" key="1">
    <source>
        <dbReference type="SAM" id="MobiDB-lite"/>
    </source>
</evidence>
<feature type="compositionally biased region" description="Basic and acidic residues" evidence="1">
    <location>
        <begin position="17"/>
        <end position="29"/>
    </location>
</feature>